<proteinExistence type="predicted"/>
<dbReference type="AlphaFoldDB" id="A0A940DH27"/>
<sequence length="96" mass="11144">MKGLELSRAYFEAYGRELIARFDPEGERISAGLIGYGSECAGYDDELSADHDFEPRFYLWIDEKTEREIGFRLMRAYNALPREFMGYGRSLHSLYG</sequence>
<accession>A0A940DH27</accession>
<gene>
    <name evidence="1" type="ORF">IAB16_03150</name>
</gene>
<name>A0A940DH27_9FIRM</name>
<evidence type="ECO:0000313" key="1">
    <source>
        <dbReference type="EMBL" id="MBO8423997.1"/>
    </source>
</evidence>
<organism evidence="1 2">
    <name type="scientific">Candidatus Stercoripulliclostridium pullicola</name>
    <dbReference type="NCBI Taxonomy" id="2840953"/>
    <lineage>
        <taxon>Bacteria</taxon>
        <taxon>Bacillati</taxon>
        <taxon>Bacillota</taxon>
        <taxon>Clostridia</taxon>
        <taxon>Eubacteriales</taxon>
        <taxon>Candidatus Stercoripulliclostridium</taxon>
    </lineage>
</organism>
<dbReference type="Proteomes" id="UP000727857">
    <property type="component" value="Unassembled WGS sequence"/>
</dbReference>
<reference evidence="1" key="2">
    <citation type="journal article" date="2021" name="PeerJ">
        <title>Extensive microbial diversity within the chicken gut microbiome revealed by metagenomics and culture.</title>
        <authorList>
            <person name="Gilroy R."/>
            <person name="Ravi A."/>
            <person name="Getino M."/>
            <person name="Pursley I."/>
            <person name="Horton D.L."/>
            <person name="Alikhan N.F."/>
            <person name="Baker D."/>
            <person name="Gharbi K."/>
            <person name="Hall N."/>
            <person name="Watson M."/>
            <person name="Adriaenssens E.M."/>
            <person name="Foster-Nyarko E."/>
            <person name="Jarju S."/>
            <person name="Secka A."/>
            <person name="Antonio M."/>
            <person name="Oren A."/>
            <person name="Chaudhuri R.R."/>
            <person name="La Ragione R."/>
            <person name="Hildebrand F."/>
            <person name="Pallen M.J."/>
        </authorList>
    </citation>
    <scope>NUCLEOTIDE SEQUENCE</scope>
    <source>
        <strain evidence="1">517</strain>
    </source>
</reference>
<evidence type="ECO:0000313" key="2">
    <source>
        <dbReference type="Proteomes" id="UP000727857"/>
    </source>
</evidence>
<dbReference type="EMBL" id="JADINF010000075">
    <property type="protein sequence ID" value="MBO8423997.1"/>
    <property type="molecule type" value="Genomic_DNA"/>
</dbReference>
<comment type="caution">
    <text evidence="1">The sequence shown here is derived from an EMBL/GenBank/DDBJ whole genome shotgun (WGS) entry which is preliminary data.</text>
</comment>
<reference evidence="1" key="1">
    <citation type="submission" date="2020-10" db="EMBL/GenBank/DDBJ databases">
        <authorList>
            <person name="Gilroy R."/>
        </authorList>
    </citation>
    <scope>NUCLEOTIDE SEQUENCE</scope>
    <source>
        <strain evidence="1">517</strain>
    </source>
</reference>
<feature type="non-terminal residue" evidence="1">
    <location>
        <position position="96"/>
    </location>
</feature>
<protein>
    <submittedName>
        <fullName evidence="1">Uncharacterized protein</fullName>
    </submittedName>
</protein>